<keyword evidence="3" id="KW-1185">Reference proteome</keyword>
<feature type="compositionally biased region" description="Basic and acidic residues" evidence="1">
    <location>
        <begin position="50"/>
        <end position="71"/>
    </location>
</feature>
<dbReference type="EMBL" id="JAHQIW010004119">
    <property type="protein sequence ID" value="KAJ1361129.1"/>
    <property type="molecule type" value="Genomic_DNA"/>
</dbReference>
<dbReference type="AlphaFoldDB" id="A0AAD5N6D2"/>
<evidence type="ECO:0000256" key="1">
    <source>
        <dbReference type="SAM" id="MobiDB-lite"/>
    </source>
</evidence>
<proteinExistence type="predicted"/>
<sequence length="127" mass="14320">MEYSRCIRRIPWAAAEAIDEIFEDFVENVKCEETNRMKELLRSVRPGGDPCDRAGGRRPWDDRARRRESTRGRSLANGLGRGRRAGRPGMAGPVKLSRAVGVRDVYEAHYNSKNLGRSYFAPAPLAD</sequence>
<evidence type="ECO:0000313" key="2">
    <source>
        <dbReference type="EMBL" id="KAJ1361129.1"/>
    </source>
</evidence>
<protein>
    <submittedName>
        <fullName evidence="2">Uncharacterized protein</fullName>
    </submittedName>
</protein>
<dbReference type="Proteomes" id="UP001196413">
    <property type="component" value="Unassembled WGS sequence"/>
</dbReference>
<organism evidence="2 3">
    <name type="scientific">Parelaphostrongylus tenuis</name>
    <name type="common">Meningeal worm</name>
    <dbReference type="NCBI Taxonomy" id="148309"/>
    <lineage>
        <taxon>Eukaryota</taxon>
        <taxon>Metazoa</taxon>
        <taxon>Ecdysozoa</taxon>
        <taxon>Nematoda</taxon>
        <taxon>Chromadorea</taxon>
        <taxon>Rhabditida</taxon>
        <taxon>Rhabditina</taxon>
        <taxon>Rhabditomorpha</taxon>
        <taxon>Strongyloidea</taxon>
        <taxon>Metastrongylidae</taxon>
        <taxon>Parelaphostrongylus</taxon>
    </lineage>
</organism>
<comment type="caution">
    <text evidence="2">The sequence shown here is derived from an EMBL/GenBank/DDBJ whole genome shotgun (WGS) entry which is preliminary data.</text>
</comment>
<evidence type="ECO:0000313" key="3">
    <source>
        <dbReference type="Proteomes" id="UP001196413"/>
    </source>
</evidence>
<gene>
    <name evidence="2" type="ORF">KIN20_020314</name>
</gene>
<feature type="region of interest" description="Disordered" evidence="1">
    <location>
        <begin position="45"/>
        <end position="93"/>
    </location>
</feature>
<accession>A0AAD5N6D2</accession>
<reference evidence="2" key="1">
    <citation type="submission" date="2021-06" db="EMBL/GenBank/DDBJ databases">
        <title>Parelaphostrongylus tenuis whole genome reference sequence.</title>
        <authorList>
            <person name="Garwood T.J."/>
            <person name="Larsen P.A."/>
            <person name="Fountain-Jones N.M."/>
            <person name="Garbe J.R."/>
            <person name="Macchietto M.G."/>
            <person name="Kania S.A."/>
            <person name="Gerhold R.W."/>
            <person name="Richards J.E."/>
            <person name="Wolf T.M."/>
        </authorList>
    </citation>
    <scope>NUCLEOTIDE SEQUENCE</scope>
    <source>
        <strain evidence="2">MNPRO001-30</strain>
        <tissue evidence="2">Meninges</tissue>
    </source>
</reference>
<name>A0AAD5N6D2_PARTN</name>